<feature type="coiled-coil region" evidence="5">
    <location>
        <begin position="525"/>
        <end position="681"/>
    </location>
</feature>
<feature type="coiled-coil region" evidence="5">
    <location>
        <begin position="385"/>
        <end position="482"/>
    </location>
</feature>
<accession>A0A9D3SEE1</accession>
<dbReference type="Gene3D" id="1.20.5.340">
    <property type="match status" value="1"/>
</dbReference>
<dbReference type="PANTHER" id="PTHR20544:SF0">
    <property type="entry name" value="NUCLEOPROTEIN TPR_MLP1 DOMAIN-CONTAINING PROTEIN"/>
    <property type="match status" value="1"/>
</dbReference>
<feature type="compositionally biased region" description="Basic and acidic residues" evidence="6">
    <location>
        <begin position="791"/>
        <end position="805"/>
    </location>
</feature>
<feature type="domain" description="DUF4592" evidence="7">
    <location>
        <begin position="959"/>
        <end position="1089"/>
    </location>
</feature>
<comment type="similarity">
    <text evidence="4">Belongs to the CEP135/TSGA10 family.</text>
</comment>
<feature type="compositionally biased region" description="Basic and acidic residues" evidence="6">
    <location>
        <begin position="1249"/>
        <end position="1258"/>
    </location>
</feature>
<feature type="region of interest" description="Disordered" evidence="6">
    <location>
        <begin position="1020"/>
        <end position="1054"/>
    </location>
</feature>
<feature type="region of interest" description="Disordered" evidence="6">
    <location>
        <begin position="1232"/>
        <end position="1322"/>
    </location>
</feature>
<feature type="compositionally biased region" description="Polar residues" evidence="6">
    <location>
        <begin position="1100"/>
        <end position="1109"/>
    </location>
</feature>
<feature type="compositionally biased region" description="Polar residues" evidence="6">
    <location>
        <begin position="1568"/>
        <end position="1585"/>
    </location>
</feature>
<feature type="compositionally biased region" description="Polar residues" evidence="6">
    <location>
        <begin position="1491"/>
        <end position="1502"/>
    </location>
</feature>
<dbReference type="Proteomes" id="UP000824219">
    <property type="component" value="Linkage Group LG26"/>
</dbReference>
<feature type="compositionally biased region" description="Basic residues" evidence="6">
    <location>
        <begin position="1073"/>
        <end position="1092"/>
    </location>
</feature>
<name>A0A9D3SEE1_9TELE</name>
<feature type="compositionally biased region" description="Polar residues" evidence="6">
    <location>
        <begin position="1119"/>
        <end position="1134"/>
    </location>
</feature>
<feature type="compositionally biased region" description="Basic and acidic residues" evidence="6">
    <location>
        <begin position="1503"/>
        <end position="1527"/>
    </location>
</feature>
<feature type="compositionally biased region" description="Basic and acidic residues" evidence="6">
    <location>
        <begin position="1337"/>
        <end position="1348"/>
    </location>
</feature>
<feature type="compositionally biased region" description="Polar residues" evidence="6">
    <location>
        <begin position="1351"/>
        <end position="1360"/>
    </location>
</feature>
<feature type="compositionally biased region" description="Polar residues" evidence="6">
    <location>
        <begin position="1235"/>
        <end position="1244"/>
    </location>
</feature>
<evidence type="ECO:0000256" key="6">
    <source>
        <dbReference type="SAM" id="MobiDB-lite"/>
    </source>
</evidence>
<evidence type="ECO:0000259" key="7">
    <source>
        <dbReference type="Pfam" id="PF15262"/>
    </source>
</evidence>
<feature type="region of interest" description="Disordered" evidence="6">
    <location>
        <begin position="766"/>
        <end position="805"/>
    </location>
</feature>
<feature type="compositionally biased region" description="Low complexity" evidence="6">
    <location>
        <begin position="777"/>
        <end position="786"/>
    </location>
</feature>
<dbReference type="InterPro" id="IPR051877">
    <property type="entry name" value="Centriole_BasalBody_StrucProt"/>
</dbReference>
<feature type="region of interest" description="Disordered" evidence="6">
    <location>
        <begin position="1"/>
        <end position="95"/>
    </location>
</feature>
<feature type="coiled-coil region" evidence="5">
    <location>
        <begin position="717"/>
        <end position="755"/>
    </location>
</feature>
<gene>
    <name evidence="8" type="ORF">KOW79_020680</name>
</gene>
<reference evidence="8 9" key="1">
    <citation type="submission" date="2021-06" db="EMBL/GenBank/DDBJ databases">
        <title>Chromosome-level genome assembly of the red-tail catfish (Hemibagrus wyckioides).</title>
        <authorList>
            <person name="Shao F."/>
        </authorList>
    </citation>
    <scope>NUCLEOTIDE SEQUENCE [LARGE SCALE GENOMIC DNA]</scope>
    <source>
        <strain evidence="8">EC202008001</strain>
        <tissue evidence="8">Blood</tissue>
    </source>
</reference>
<keyword evidence="5" id="KW-0175">Coiled coil</keyword>
<dbReference type="SUPFAM" id="SSF57997">
    <property type="entry name" value="Tropomyosin"/>
    <property type="match status" value="1"/>
</dbReference>
<evidence type="ECO:0000256" key="2">
    <source>
        <dbReference type="ARBA" id="ARBA00022490"/>
    </source>
</evidence>
<feature type="compositionally biased region" description="Polar residues" evidence="6">
    <location>
        <begin position="1627"/>
        <end position="1639"/>
    </location>
</feature>
<feature type="region of interest" description="Disordered" evidence="6">
    <location>
        <begin position="969"/>
        <end position="992"/>
    </location>
</feature>
<feature type="compositionally biased region" description="Basic and acidic residues" evidence="6">
    <location>
        <begin position="1592"/>
        <end position="1604"/>
    </location>
</feature>
<dbReference type="Pfam" id="PF15262">
    <property type="entry name" value="DUF4592"/>
    <property type="match status" value="1"/>
</dbReference>
<keyword evidence="9" id="KW-1185">Reference proteome</keyword>
<evidence type="ECO:0000313" key="9">
    <source>
        <dbReference type="Proteomes" id="UP000824219"/>
    </source>
</evidence>
<feature type="region of interest" description="Disordered" evidence="6">
    <location>
        <begin position="1335"/>
        <end position="1360"/>
    </location>
</feature>
<feature type="region of interest" description="Disordered" evidence="6">
    <location>
        <begin position="1484"/>
        <end position="1647"/>
    </location>
</feature>
<evidence type="ECO:0000313" key="8">
    <source>
        <dbReference type="EMBL" id="KAG7315814.1"/>
    </source>
</evidence>
<evidence type="ECO:0000256" key="1">
    <source>
        <dbReference type="ARBA" id="ARBA00004114"/>
    </source>
</evidence>
<dbReference type="OrthoDB" id="9944945at2759"/>
<feature type="region of interest" description="Disordered" evidence="6">
    <location>
        <begin position="158"/>
        <end position="178"/>
    </location>
</feature>
<evidence type="ECO:0000256" key="3">
    <source>
        <dbReference type="ARBA" id="ARBA00023212"/>
    </source>
</evidence>
<comment type="subcellular location">
    <subcellularLocation>
        <location evidence="1">Cytoplasm</location>
        <location evidence="1">Cytoskeleton</location>
        <location evidence="1">Microtubule organizing center</location>
        <location evidence="1">Centrosome</location>
        <location evidence="1">Centriole</location>
    </subcellularLocation>
</comment>
<evidence type="ECO:0000256" key="5">
    <source>
        <dbReference type="SAM" id="Coils"/>
    </source>
</evidence>
<dbReference type="GO" id="GO:0005814">
    <property type="term" value="C:centriole"/>
    <property type="evidence" value="ECO:0007669"/>
    <property type="project" value="UniProtKB-SubCell"/>
</dbReference>
<dbReference type="EMBL" id="JAHKSW010000026">
    <property type="protein sequence ID" value="KAG7315814.1"/>
    <property type="molecule type" value="Genomic_DNA"/>
</dbReference>
<feature type="compositionally biased region" description="Basic and acidic residues" evidence="6">
    <location>
        <begin position="8"/>
        <end position="44"/>
    </location>
</feature>
<sequence length="1668" mass="187854">MAELANKNNEKADEGVKQGLRAEEGQQGELSDHRPTQVDKHSEVEQTVGENIDQNITSQDHTAKIIPSPTKEDIKTESPQLEEDDQQSQLSSEVDQKQDIQTLLKQLQSERSDLLSQVESLCLTDSAQVKDPTAPCGSCHHCTLRSLEEAERMKSALKSRKSTSPIRQPPVKGGTLDSELIRALRERDEMQSMLDKYERHLSEIQANVRVLTAERDKTRMRYQQAQLEIAELRREVLRSKTSQGSKYSATAQSMLKRLEAERDETMSNLHCMSTERDSLRERLKISQETAISERAHLEQRVEDLQSALLTLEQERAEQKSRQVQMREAMMSLEEQVNTLGRKLAATEGELSCLKNECSLLRISNTQTEYTLSETQKRLVNRIGDLQRVQKKNQQLDEKNNSLQKEVTVLKEELNGLQSTVSELNQHRDTLQEQLERKNDKLCSANKELEDKENSIHNMNLQIEDLEATLEAVKETVSSRDRELDVMRRKLLDSGDELNAVLKLKEAKLRDNTQLRDELDRVCLDNKALQFKLDEAACEIEVLERKVKNYVSDISSIEDLLSSKERECKELQDCRMELRTSDSEKQRLKDRVESLESSLQEAIGAEQSCSAELKQLKSTLEKQEEELRQMQSKHLHTHHDLEKTRDLCVKLDSGKEAVQQELESCRSELELLRKQLAIERERELHTHFSSQERLIEIQLLRDKLAVSDSKMSTQSREMAQLRTRSTLLEADLEATRRQLNIEREERERAVKELRRLGLSSTFSSPILSSTLRTPPSPVHHSISPHMSYSPERSPHATSDHLPLRRSPDRSVTFRDLSDVVSRCTAPDVSDITSPCWFRDTVMESTPGEGSGNTEDVTGRKKSRFRFLKVRLFGRLKKKEAEGRMKQSQSTGDVTAQEGGRGEDDSEDDCHYPEGALSSRALSHDSIFLADPGQSSQPARVLSQENVHSKIKALQLKLQQQNMRLAPPLLIPGKRMEDSGTTSEDDGLPRSPPEMSFQEVAMRRGASKYPEAKSQLSLLSLGGTGSEEEEQGGFSQPSSRPLSPVPYLSITESPSPGVDFTSPAQYVPILDNSAARHRMSIKPRNQRASTKGKKPPNLYRPRSSSMNSVDETLSEKEETRQNVTPTHHYSYTSEESTQAEEPLEESEKVTLLTASPRSPLIKNTEPIQHEDKTNTVSSDEITVLHASNHTGEPLAKEPSNDINKININEDQASLIPLSICSLDTASDYNVRKERTDSSFAASSIDQMESPKSPKDLDVSKPLETITRLHPVPVPAPRTKTPTLSNLNKVPPKVSGLKPVEAEKDTPSSSGLAESPIEDDKPLRPSSFRFSIASAKYRSKTSDENVAKQDEENSGYTQKSQSYNQNLVVQMEKVETTKSNEACRNIPSAPDKRNSLGKDIVVQNVSKTGVVDNPEKSEGCTQNTDYLKAEEPEDRRGLFGVKLRSTSLCLKYRSELPRTEAEMKRHSLEGELVLAVKEPVSSDVEAIGNDRKVNVQQSLDIQQDPSLDKGSEADRRPEPAWKSLTREKARVHQSFRSKSPTQPASPTSLCTPPSSSTQQLSKPALQPRPQLPSTSKPQPVTQSSQQIPPKTAPRAMERWTNQREEKSSVSQSAQRDELLDNKGQSKPGAKSNTQTEPDQQPPSDRAEPTWMELAKRKSLAWSDKTLEFMNF</sequence>
<protein>
    <recommendedName>
        <fullName evidence="7">DUF4592 domain-containing protein</fullName>
    </recommendedName>
</protein>
<feature type="region of interest" description="Disordered" evidence="6">
    <location>
        <begin position="1071"/>
        <end position="1141"/>
    </location>
</feature>
<feature type="region of interest" description="Disordered" evidence="6">
    <location>
        <begin position="877"/>
        <end position="913"/>
    </location>
</feature>
<proteinExistence type="inferred from homology"/>
<feature type="compositionally biased region" description="Low complexity" evidence="6">
    <location>
        <begin position="1542"/>
        <end position="1554"/>
    </location>
</feature>
<feature type="coiled-coil region" evidence="5">
    <location>
        <begin position="180"/>
        <end position="356"/>
    </location>
</feature>
<feature type="compositionally biased region" description="Polar residues" evidence="6">
    <location>
        <begin position="48"/>
        <end position="60"/>
    </location>
</feature>
<keyword evidence="3" id="KW-0206">Cytoskeleton</keyword>
<organism evidence="8 9">
    <name type="scientific">Hemibagrus wyckioides</name>
    <dbReference type="NCBI Taxonomy" id="337641"/>
    <lineage>
        <taxon>Eukaryota</taxon>
        <taxon>Metazoa</taxon>
        <taxon>Chordata</taxon>
        <taxon>Craniata</taxon>
        <taxon>Vertebrata</taxon>
        <taxon>Euteleostomi</taxon>
        <taxon>Actinopterygii</taxon>
        <taxon>Neopterygii</taxon>
        <taxon>Teleostei</taxon>
        <taxon>Ostariophysi</taxon>
        <taxon>Siluriformes</taxon>
        <taxon>Bagridae</taxon>
        <taxon>Hemibagrus</taxon>
    </lineage>
</organism>
<evidence type="ECO:0000256" key="4">
    <source>
        <dbReference type="ARBA" id="ARBA00038123"/>
    </source>
</evidence>
<dbReference type="InterPro" id="IPR028030">
    <property type="entry name" value="DUF4592"/>
</dbReference>
<comment type="caution">
    <text evidence="8">The sequence shown here is derived from an EMBL/GenBank/DDBJ whole genome shotgun (WGS) entry which is preliminary data.</text>
</comment>
<dbReference type="PANTHER" id="PTHR20544">
    <property type="entry name" value="CENTROSOMAL PROTEIN CEP135"/>
    <property type="match status" value="1"/>
</dbReference>
<keyword evidence="2" id="KW-0963">Cytoplasm</keyword>